<name>A0ABP2J4S0_9STRE</name>
<dbReference type="Gene3D" id="3.40.33.10">
    <property type="entry name" value="CAP"/>
    <property type="match status" value="1"/>
</dbReference>
<dbReference type="InterPro" id="IPR035940">
    <property type="entry name" value="CAP_sf"/>
</dbReference>
<feature type="domain" description="SCP" evidence="2">
    <location>
        <begin position="17"/>
        <end position="141"/>
    </location>
</feature>
<dbReference type="InterPro" id="IPR014044">
    <property type="entry name" value="CAP_dom"/>
</dbReference>
<evidence type="ECO:0000259" key="2">
    <source>
        <dbReference type="Pfam" id="PF00188"/>
    </source>
</evidence>
<dbReference type="EMBL" id="AEDY01000035">
    <property type="protein sequence ID" value="EFO54629.1"/>
    <property type="molecule type" value="Genomic_DNA"/>
</dbReference>
<comment type="caution">
    <text evidence="3">The sequence shown here is derived from an EMBL/GenBank/DDBJ whole genome shotgun (WGS) entry which is preliminary data.</text>
</comment>
<gene>
    <name evidence="3" type="ORF">SIN_0682</name>
</gene>
<evidence type="ECO:0000313" key="3">
    <source>
        <dbReference type="EMBL" id="EFO54629.1"/>
    </source>
</evidence>
<organism evidence="3">
    <name type="scientific">Streptococcus infantis SK1302</name>
    <dbReference type="NCBI Taxonomy" id="871237"/>
    <lineage>
        <taxon>Bacteria</taxon>
        <taxon>Bacillati</taxon>
        <taxon>Bacillota</taxon>
        <taxon>Bacilli</taxon>
        <taxon>Lactobacillales</taxon>
        <taxon>Streptococcaceae</taxon>
        <taxon>Streptococcus</taxon>
    </lineage>
</organism>
<protein>
    <recommendedName>
        <fullName evidence="2">SCP domain-containing protein</fullName>
    </recommendedName>
</protein>
<dbReference type="SUPFAM" id="SSF55797">
    <property type="entry name" value="PR-1-like"/>
    <property type="match status" value="1"/>
</dbReference>
<evidence type="ECO:0000256" key="1">
    <source>
        <dbReference type="SAM" id="Coils"/>
    </source>
</evidence>
<keyword evidence="1" id="KW-0175">Coiled coil</keyword>
<accession>A0ABP2J4S0</accession>
<dbReference type="Pfam" id="PF00188">
    <property type="entry name" value="CAP"/>
    <property type="match status" value="1"/>
</dbReference>
<sequence length="620" mass="67788">MFRYKVDNRGLSQAFVKMLNELREANGVEGNMQVDDAYLDYAQQRANEMQRNDKLSHKTSLTAPGNKNEKGLENIIYGYGDDPTTEDGFINFNNIVTNETLAYDMLLNWYDDYTNVRGASHGHRRGLLVPMGGKMGLAIANIVGSNNTFRYAAFENNAHTGSTYSTDEDGTSYIEEESESSKKFWDNYNNFKDDALNPTFYGRKMKFLADHHFVFVTHKQEGDNSALVSALNDLKALKARQEGERNVLVTRQTALTGQLAAATRSQEQRAAAITTATNELNKATATLATAKLAAQATAATLEEKKVAADRATDYADHLAHRVAAIQGEIDKAIETRDKAARLQGQLGNLTAKVTKAEEDKATADKRVADAKVALAQAQKALSDAKSNVQRLIDILAIDKALAVYQDTTGVASAVTRETPSVEELPAFDLDAELNGYKVTQNEDGIGATTVDAPTVTPTELPAFDLNAELNGYKVTQNEDGIGATTVDTPIVDELPTFDLNGYKTSPKYDGAGATPNVMPSQKLPTFNQNVVNTREPMHVNISTTKSDLSSRLTNEQVQLVVGDDKKEIEGVKAVSANKDATKQELPNTGSYSRVERQMALGGYTILGLILGFTIQRKRER</sequence>
<feature type="coiled-coil region" evidence="1">
    <location>
        <begin position="339"/>
        <end position="394"/>
    </location>
</feature>
<proteinExistence type="predicted"/>
<reference evidence="3" key="1">
    <citation type="submission" date="2010-09" db="EMBL/GenBank/DDBJ databases">
        <authorList>
            <person name="Daugherty S.C."/>
            <person name="Kilian M."/>
            <person name="Tettelin H."/>
        </authorList>
    </citation>
    <scope>NUCLEOTIDE SEQUENCE [LARGE SCALE GENOMIC DNA]</scope>
    <source>
        <strain evidence="3">SK1302</strain>
    </source>
</reference>